<protein>
    <submittedName>
        <fullName evidence="3">Head GIN domain-containing protein</fullName>
    </submittedName>
</protein>
<name>A0ABZ2FXX0_9SPHN</name>
<dbReference type="InterPro" id="IPR021255">
    <property type="entry name" value="DUF2807"/>
</dbReference>
<reference evidence="3 4" key="1">
    <citation type="submission" date="2024-02" db="EMBL/GenBank/DDBJ databases">
        <title>Full genome sequence of Sphingomonas kaistensis.</title>
        <authorList>
            <person name="Poletto B.L."/>
            <person name="Silva G."/>
            <person name="Galante D."/>
            <person name="Campos K.R."/>
            <person name="Santos M.B.N."/>
            <person name="Sacchi C.T."/>
        </authorList>
    </citation>
    <scope>NUCLEOTIDE SEQUENCE [LARGE SCALE GENOMIC DNA]</scope>
    <source>
        <strain evidence="3 4">MA4R</strain>
    </source>
</reference>
<feature type="signal peptide" evidence="1">
    <location>
        <begin position="1"/>
        <end position="28"/>
    </location>
</feature>
<evidence type="ECO:0000313" key="3">
    <source>
        <dbReference type="EMBL" id="WWM69666.1"/>
    </source>
</evidence>
<accession>A0ABZ2FXX0</accession>
<dbReference type="Pfam" id="PF10988">
    <property type="entry name" value="DUF2807"/>
    <property type="match status" value="1"/>
</dbReference>
<dbReference type="RefSeq" id="WP_338501928.1">
    <property type="nucleotide sequence ID" value="NZ_CP145607.1"/>
</dbReference>
<keyword evidence="1" id="KW-0732">Signal</keyword>
<dbReference type="PANTHER" id="PTHR39200:SF1">
    <property type="entry name" value="AUTO-TRANSPORTER ADHESIN HEAD GIN DOMAIN-CONTAINING PROTEIN-RELATED"/>
    <property type="match status" value="1"/>
</dbReference>
<feature type="chain" id="PRO_5046291424" evidence="1">
    <location>
        <begin position="29"/>
        <end position="243"/>
    </location>
</feature>
<dbReference type="Proteomes" id="UP001382935">
    <property type="component" value="Chromosome"/>
</dbReference>
<gene>
    <name evidence="3" type="ORF">V6R86_02890</name>
</gene>
<organism evidence="3 4">
    <name type="scientific">Sphingomonas kaistensis</name>
    <dbReference type="NCBI Taxonomy" id="298708"/>
    <lineage>
        <taxon>Bacteria</taxon>
        <taxon>Pseudomonadati</taxon>
        <taxon>Pseudomonadota</taxon>
        <taxon>Alphaproteobacteria</taxon>
        <taxon>Sphingomonadales</taxon>
        <taxon>Sphingomonadaceae</taxon>
        <taxon>Sphingomonas</taxon>
    </lineage>
</organism>
<keyword evidence="4" id="KW-1185">Reference proteome</keyword>
<feature type="domain" description="Putative auto-transporter adhesin head GIN" evidence="2">
    <location>
        <begin position="41"/>
        <end position="227"/>
    </location>
</feature>
<evidence type="ECO:0000313" key="4">
    <source>
        <dbReference type="Proteomes" id="UP001382935"/>
    </source>
</evidence>
<evidence type="ECO:0000259" key="2">
    <source>
        <dbReference type="Pfam" id="PF10988"/>
    </source>
</evidence>
<sequence>MRHPLLFAATAVLSVAALSACSVGRAESAGPSVSRNYQVGAFTGLEVAGPFDVKVTTGRAVSVAATGPQKLLDETEVVVKDGKLLIRPKKKNWRAGMNWTSRDTSRFTITVPALDQAAVAGSGDIDIDRVAGERFKGSIAGSGNLRLTQLAVQDLGLSIAGSGEITAAGQAQRARYNIAGSGDLDASGVRTVDAEVRIAGSGNIQAQATGTARANIAGSGDIAITGGARCETRKNGSGDIRCS</sequence>
<evidence type="ECO:0000256" key="1">
    <source>
        <dbReference type="SAM" id="SignalP"/>
    </source>
</evidence>
<dbReference type="PROSITE" id="PS51257">
    <property type="entry name" value="PROKAR_LIPOPROTEIN"/>
    <property type="match status" value="1"/>
</dbReference>
<dbReference type="EMBL" id="CP145607">
    <property type="protein sequence ID" value="WWM69666.1"/>
    <property type="molecule type" value="Genomic_DNA"/>
</dbReference>
<dbReference type="PANTHER" id="PTHR39200">
    <property type="entry name" value="HYPOTHETICAL EXPORTED PROTEIN"/>
    <property type="match status" value="1"/>
</dbReference>
<proteinExistence type="predicted"/>
<dbReference type="Gene3D" id="2.160.20.120">
    <property type="match status" value="1"/>
</dbReference>